<dbReference type="PROSITE" id="PS00903">
    <property type="entry name" value="CYT_DCMP_DEAMINASES_1"/>
    <property type="match status" value="1"/>
</dbReference>
<comment type="similarity">
    <text evidence="4 12">In the N-terminal section; belongs to the cytidine and deoxycytidylate deaminase family.</text>
</comment>
<accession>A0ABW2Z8Z5</accession>
<evidence type="ECO:0000256" key="8">
    <source>
        <dbReference type="ARBA" id="ARBA00022833"/>
    </source>
</evidence>
<dbReference type="InterPro" id="IPR002734">
    <property type="entry name" value="RibDG_C"/>
</dbReference>
<dbReference type="EMBL" id="JBHTIC010000020">
    <property type="protein sequence ID" value="MFD0763076.1"/>
    <property type="molecule type" value="Genomic_DNA"/>
</dbReference>
<evidence type="ECO:0000256" key="9">
    <source>
        <dbReference type="ARBA" id="ARBA00022857"/>
    </source>
</evidence>
<evidence type="ECO:0000313" key="15">
    <source>
        <dbReference type="Proteomes" id="UP001597032"/>
    </source>
</evidence>
<dbReference type="PROSITE" id="PS51747">
    <property type="entry name" value="CYT_DCMP_DEAMINASES_2"/>
    <property type="match status" value="1"/>
</dbReference>
<keyword evidence="15" id="KW-1185">Reference proteome</keyword>
<dbReference type="GO" id="GO:0008703">
    <property type="term" value="F:5-amino-6-(5-phosphoribosylamino)uracil reductase activity"/>
    <property type="evidence" value="ECO:0007669"/>
    <property type="project" value="UniProtKB-EC"/>
</dbReference>
<keyword evidence="9 12" id="KW-0521">NADP</keyword>
<evidence type="ECO:0000256" key="5">
    <source>
        <dbReference type="ARBA" id="ARBA00007417"/>
    </source>
</evidence>
<dbReference type="InterPro" id="IPR016192">
    <property type="entry name" value="APOBEC/CMP_deaminase_Zn-bd"/>
</dbReference>
<dbReference type="GO" id="GO:0008835">
    <property type="term" value="F:diaminohydroxyphosphoribosylaminopyrimidine deaminase activity"/>
    <property type="evidence" value="ECO:0007669"/>
    <property type="project" value="UniProtKB-EC"/>
</dbReference>
<keyword evidence="8 12" id="KW-0862">Zinc</keyword>
<reference evidence="15" key="1">
    <citation type="journal article" date="2019" name="Int. J. Syst. Evol. Microbiol.">
        <title>The Global Catalogue of Microorganisms (GCM) 10K type strain sequencing project: providing services to taxonomists for standard genome sequencing and annotation.</title>
        <authorList>
            <consortium name="The Broad Institute Genomics Platform"/>
            <consortium name="The Broad Institute Genome Sequencing Center for Infectious Disease"/>
            <person name="Wu L."/>
            <person name="Ma J."/>
        </authorList>
    </citation>
    <scope>NUCLEOTIDE SEQUENCE [LARGE SCALE GENOMIC DNA]</scope>
    <source>
        <strain evidence="15">CCUG 60022</strain>
    </source>
</reference>
<dbReference type="SUPFAM" id="SSF53597">
    <property type="entry name" value="Dihydrofolate reductase-like"/>
    <property type="match status" value="1"/>
</dbReference>
<evidence type="ECO:0000256" key="11">
    <source>
        <dbReference type="ARBA" id="ARBA00023268"/>
    </source>
</evidence>
<keyword evidence="6 12" id="KW-0686">Riboflavin biosynthesis</keyword>
<dbReference type="Pfam" id="PF01872">
    <property type="entry name" value="RibD_C"/>
    <property type="match status" value="1"/>
</dbReference>
<proteinExistence type="inferred from homology"/>
<dbReference type="Pfam" id="PF00383">
    <property type="entry name" value="dCMP_cyt_deam_1"/>
    <property type="match status" value="1"/>
</dbReference>
<keyword evidence="7 12" id="KW-0479">Metal-binding</keyword>
<evidence type="ECO:0000256" key="4">
    <source>
        <dbReference type="ARBA" id="ARBA00005259"/>
    </source>
</evidence>
<comment type="similarity">
    <text evidence="5 12">In the C-terminal section; belongs to the HTP reductase family.</text>
</comment>
<dbReference type="InterPro" id="IPR024072">
    <property type="entry name" value="DHFR-like_dom_sf"/>
</dbReference>
<evidence type="ECO:0000259" key="13">
    <source>
        <dbReference type="PROSITE" id="PS51747"/>
    </source>
</evidence>
<dbReference type="PANTHER" id="PTHR38011">
    <property type="entry name" value="DIHYDROFOLATE REDUCTASE FAMILY PROTEIN (AFU_ORTHOLOGUE AFUA_8G06820)"/>
    <property type="match status" value="1"/>
</dbReference>
<evidence type="ECO:0000256" key="6">
    <source>
        <dbReference type="ARBA" id="ARBA00022619"/>
    </source>
</evidence>
<dbReference type="EC" id="1.1.1.193" evidence="12"/>
<comment type="caution">
    <text evidence="14">The sequence shown here is derived from an EMBL/GenBank/DDBJ whole genome shotgun (WGS) entry which is preliminary data.</text>
</comment>
<dbReference type="SUPFAM" id="SSF53927">
    <property type="entry name" value="Cytidine deaminase-like"/>
    <property type="match status" value="1"/>
</dbReference>
<dbReference type="PANTHER" id="PTHR38011:SF7">
    <property type="entry name" value="2,5-DIAMINO-6-RIBOSYLAMINO-4(3H)-PYRIMIDINONE 5'-PHOSPHATE REDUCTASE"/>
    <property type="match status" value="1"/>
</dbReference>
<dbReference type="PIRSF" id="PIRSF006769">
    <property type="entry name" value="RibD"/>
    <property type="match status" value="1"/>
</dbReference>
<dbReference type="Proteomes" id="UP001597032">
    <property type="component" value="Unassembled WGS sequence"/>
</dbReference>
<dbReference type="Gene3D" id="3.40.140.10">
    <property type="entry name" value="Cytidine Deaminase, domain 2"/>
    <property type="match status" value="1"/>
</dbReference>
<evidence type="ECO:0000256" key="7">
    <source>
        <dbReference type="ARBA" id="ARBA00022723"/>
    </source>
</evidence>
<evidence type="ECO:0000256" key="1">
    <source>
        <dbReference type="ARBA" id="ARBA00002151"/>
    </source>
</evidence>
<evidence type="ECO:0000256" key="12">
    <source>
        <dbReference type="PIRNR" id="PIRNR006769"/>
    </source>
</evidence>
<dbReference type="InterPro" id="IPR004794">
    <property type="entry name" value="Eubact_RibD"/>
</dbReference>
<gene>
    <name evidence="14" type="primary">ribD</name>
    <name evidence="14" type="ORF">ACFQZW_13385</name>
</gene>
<dbReference type="InterPro" id="IPR002125">
    <property type="entry name" value="CMP_dCMP_dom"/>
</dbReference>
<name>A0ABW2Z8Z5_9FLAO</name>
<evidence type="ECO:0000256" key="3">
    <source>
        <dbReference type="ARBA" id="ARBA00004910"/>
    </source>
</evidence>
<comment type="cofactor">
    <cofactor evidence="12">
        <name>Zn(2+)</name>
        <dbReference type="ChEBI" id="CHEBI:29105"/>
    </cofactor>
    <text evidence="12">Binds 1 zinc ion.</text>
</comment>
<protein>
    <recommendedName>
        <fullName evidence="12">Riboflavin biosynthesis protein RibD</fullName>
    </recommendedName>
    <domain>
        <recommendedName>
            <fullName evidence="12">Diaminohydroxyphosphoribosylaminopyrimidine deaminase</fullName>
            <shortName evidence="12">DRAP deaminase</shortName>
            <ecNumber evidence="12">3.5.4.26</ecNumber>
        </recommendedName>
        <alternativeName>
            <fullName evidence="12">Riboflavin-specific deaminase</fullName>
        </alternativeName>
    </domain>
    <domain>
        <recommendedName>
            <fullName evidence="12">5-amino-6-(5-phosphoribosylamino)uracil reductase</fullName>
            <ecNumber evidence="12">1.1.1.193</ecNumber>
        </recommendedName>
        <alternativeName>
            <fullName evidence="12">HTP reductase</fullName>
        </alternativeName>
    </domain>
</protein>
<dbReference type="InterPro" id="IPR016193">
    <property type="entry name" value="Cytidine_deaminase-like"/>
</dbReference>
<dbReference type="NCBIfam" id="TIGR00326">
    <property type="entry name" value="eubact_ribD"/>
    <property type="match status" value="1"/>
</dbReference>
<comment type="catalytic activity">
    <reaction evidence="12">
        <text>2,5-diamino-6-hydroxy-4-(5-phosphoribosylamino)-pyrimidine + H2O + H(+) = 5-amino-6-(5-phospho-D-ribosylamino)uracil + NH4(+)</text>
        <dbReference type="Rhea" id="RHEA:21868"/>
        <dbReference type="ChEBI" id="CHEBI:15377"/>
        <dbReference type="ChEBI" id="CHEBI:15378"/>
        <dbReference type="ChEBI" id="CHEBI:28938"/>
        <dbReference type="ChEBI" id="CHEBI:58453"/>
        <dbReference type="ChEBI" id="CHEBI:58614"/>
        <dbReference type="EC" id="3.5.4.26"/>
    </reaction>
</comment>
<dbReference type="Gene3D" id="3.40.430.10">
    <property type="entry name" value="Dihydrofolate Reductase, subunit A"/>
    <property type="match status" value="1"/>
</dbReference>
<keyword evidence="11" id="KW-0511">Multifunctional enzyme</keyword>
<comment type="pathway">
    <text evidence="3 12">Cofactor biosynthesis; riboflavin biosynthesis; 5-amino-6-(D-ribitylamino)uracil from GTP: step 3/4.</text>
</comment>
<dbReference type="CDD" id="cd01284">
    <property type="entry name" value="Riboflavin_deaminase-reductase"/>
    <property type="match status" value="1"/>
</dbReference>
<evidence type="ECO:0000256" key="10">
    <source>
        <dbReference type="ARBA" id="ARBA00023002"/>
    </source>
</evidence>
<comment type="function">
    <text evidence="1 12">Converts 2,5-diamino-6-(ribosylamino)-4(3h)-pyrimidinone 5'-phosphate into 5-amino-6-(ribosylamino)-2,4(1h,3h)-pyrimidinedione 5'-phosphate.</text>
</comment>
<organism evidence="14 15">
    <name type="scientific">Lutibacter aestuarii</name>
    <dbReference type="NCBI Taxonomy" id="861111"/>
    <lineage>
        <taxon>Bacteria</taxon>
        <taxon>Pseudomonadati</taxon>
        <taxon>Bacteroidota</taxon>
        <taxon>Flavobacteriia</taxon>
        <taxon>Flavobacteriales</taxon>
        <taxon>Flavobacteriaceae</taxon>
        <taxon>Lutibacter</taxon>
    </lineage>
</organism>
<keyword evidence="10 12" id="KW-0560">Oxidoreductase</keyword>
<sequence length="349" mass="39688">MKIHEKYIKRCIQLAKNGLGTTYPNPMVGSVIVYNDTIIGEGWHQKAGEPHAEVNAINSVKDKSLLKDAIIYVSLEPCSHYGKTPPCANLIVESGIKKVVIGIIDSNSEVCGRGILHLQKNGCDVIIGVLEQECYHLNKRFFTYHQKQRPFIILKWAETKDKFIDKKREKGGSNSPNWISNKYSQQLVHKMRAEEQAILVGTNTALNDNPSLTVRDWCGENPIRILIDKNLKVPKDCNLLDDSVKTVVLTNKLPEKSLFKNTYFEKINFSENVPQQIIKILYKYKIQSVLIEGGAYTLKAFIDKGLWDEAYVFEGNTNFKYGLKAPKFKKAPSEIRKISDDTLYIYKNS</sequence>
<dbReference type="EC" id="3.5.4.26" evidence="12"/>
<feature type="domain" description="CMP/dCMP-type deaminase" evidence="13">
    <location>
        <begin position="2"/>
        <end position="126"/>
    </location>
</feature>
<comment type="pathway">
    <text evidence="2 12">Cofactor biosynthesis; riboflavin biosynthesis; 5-amino-6-(D-ribitylamino)uracil from GTP: step 2/4.</text>
</comment>
<comment type="catalytic activity">
    <reaction evidence="12">
        <text>5-amino-6-(5-phospho-D-ribitylamino)uracil + NADP(+) = 5-amino-6-(5-phospho-D-ribosylamino)uracil + NADPH + H(+)</text>
        <dbReference type="Rhea" id="RHEA:17845"/>
        <dbReference type="ChEBI" id="CHEBI:15378"/>
        <dbReference type="ChEBI" id="CHEBI:57783"/>
        <dbReference type="ChEBI" id="CHEBI:58349"/>
        <dbReference type="ChEBI" id="CHEBI:58421"/>
        <dbReference type="ChEBI" id="CHEBI:58453"/>
        <dbReference type="EC" id="1.1.1.193"/>
    </reaction>
</comment>
<keyword evidence="12 14" id="KW-0378">Hydrolase</keyword>
<dbReference type="RefSeq" id="WP_386783653.1">
    <property type="nucleotide sequence ID" value="NZ_JBHTIC010000020.1"/>
</dbReference>
<evidence type="ECO:0000256" key="2">
    <source>
        <dbReference type="ARBA" id="ARBA00004882"/>
    </source>
</evidence>
<dbReference type="InterPro" id="IPR050765">
    <property type="entry name" value="Riboflavin_Biosynth_HTPR"/>
</dbReference>
<evidence type="ECO:0000313" key="14">
    <source>
        <dbReference type="EMBL" id="MFD0763076.1"/>
    </source>
</evidence>